<dbReference type="GO" id="GO:0006282">
    <property type="term" value="P:regulation of DNA repair"/>
    <property type="evidence" value="ECO:0007669"/>
    <property type="project" value="UniProtKB-UniRule"/>
</dbReference>
<dbReference type="RefSeq" id="WP_285333374.1">
    <property type="nucleotide sequence ID" value="NZ_JASODW010000009.1"/>
</dbReference>
<feature type="domain" description="RecX first three-helical" evidence="8">
    <location>
        <begin position="209"/>
        <end position="247"/>
    </location>
</feature>
<evidence type="ECO:0000259" key="8">
    <source>
        <dbReference type="Pfam" id="PF21982"/>
    </source>
</evidence>
<dbReference type="Pfam" id="PF02631">
    <property type="entry name" value="RecX_HTH2"/>
    <property type="match status" value="1"/>
</dbReference>
<evidence type="ECO:0000313" key="9">
    <source>
        <dbReference type="EMBL" id="MDK6275619.1"/>
    </source>
</evidence>
<feature type="compositionally biased region" description="Polar residues" evidence="6">
    <location>
        <begin position="39"/>
        <end position="51"/>
    </location>
</feature>
<organism evidence="9 10">
    <name type="scientific">Pseudoglutamicibacter cumminsii</name>
    <dbReference type="NCBI Taxonomy" id="156979"/>
    <lineage>
        <taxon>Bacteria</taxon>
        <taxon>Bacillati</taxon>
        <taxon>Actinomycetota</taxon>
        <taxon>Actinomycetes</taxon>
        <taxon>Micrococcales</taxon>
        <taxon>Micrococcaceae</taxon>
        <taxon>Pseudoglutamicibacter</taxon>
    </lineage>
</organism>
<feature type="compositionally biased region" description="Polar residues" evidence="6">
    <location>
        <begin position="112"/>
        <end position="121"/>
    </location>
</feature>
<dbReference type="EMBL" id="JASODW010000009">
    <property type="protein sequence ID" value="MDK6275619.1"/>
    <property type="molecule type" value="Genomic_DNA"/>
</dbReference>
<dbReference type="GO" id="GO:0005737">
    <property type="term" value="C:cytoplasm"/>
    <property type="evidence" value="ECO:0007669"/>
    <property type="project" value="UniProtKB-SubCell"/>
</dbReference>
<dbReference type="Proteomes" id="UP001240483">
    <property type="component" value="Unassembled WGS sequence"/>
</dbReference>
<protein>
    <recommendedName>
        <fullName evidence="3 5">Regulatory protein RecX</fullName>
    </recommendedName>
</protein>
<comment type="caution">
    <text evidence="9">The sequence shown here is derived from an EMBL/GenBank/DDBJ whole genome shotgun (WGS) entry which is preliminary data.</text>
</comment>
<evidence type="ECO:0000256" key="5">
    <source>
        <dbReference type="HAMAP-Rule" id="MF_01114"/>
    </source>
</evidence>
<dbReference type="InterPro" id="IPR036388">
    <property type="entry name" value="WH-like_DNA-bd_sf"/>
</dbReference>
<proteinExistence type="inferred from homology"/>
<feature type="compositionally biased region" description="Basic and acidic residues" evidence="6">
    <location>
        <begin position="153"/>
        <end position="177"/>
    </location>
</feature>
<dbReference type="Gene3D" id="1.10.10.10">
    <property type="entry name" value="Winged helix-like DNA-binding domain superfamily/Winged helix DNA-binding domain"/>
    <property type="match status" value="2"/>
</dbReference>
<name>A0AAP4C7B7_9MICC</name>
<comment type="subcellular location">
    <subcellularLocation>
        <location evidence="1 5">Cytoplasm</location>
    </subcellularLocation>
</comment>
<dbReference type="PANTHER" id="PTHR33602">
    <property type="entry name" value="REGULATORY PROTEIN RECX FAMILY PROTEIN"/>
    <property type="match status" value="1"/>
</dbReference>
<feature type="region of interest" description="Disordered" evidence="6">
    <location>
        <begin position="1"/>
        <end position="129"/>
    </location>
</feature>
<dbReference type="InterPro" id="IPR053926">
    <property type="entry name" value="RecX_HTH_1st"/>
</dbReference>
<dbReference type="Pfam" id="PF21982">
    <property type="entry name" value="RecX_HTH1"/>
    <property type="match status" value="1"/>
</dbReference>
<reference evidence="9" key="1">
    <citation type="submission" date="2023-05" db="EMBL/GenBank/DDBJ databases">
        <title>Cataloging the Phylogenetic Diversity of Human Bladder Bacteria.</title>
        <authorList>
            <person name="Du J."/>
        </authorList>
    </citation>
    <scope>NUCLEOTIDE SEQUENCE</scope>
    <source>
        <strain evidence="9">UMB9978</strain>
    </source>
</reference>
<evidence type="ECO:0000256" key="3">
    <source>
        <dbReference type="ARBA" id="ARBA00018111"/>
    </source>
</evidence>
<evidence type="ECO:0000256" key="1">
    <source>
        <dbReference type="ARBA" id="ARBA00004496"/>
    </source>
</evidence>
<feature type="domain" description="RecX second three-helical" evidence="7">
    <location>
        <begin position="255"/>
        <end position="296"/>
    </location>
</feature>
<evidence type="ECO:0000256" key="2">
    <source>
        <dbReference type="ARBA" id="ARBA00009695"/>
    </source>
</evidence>
<dbReference type="PANTHER" id="PTHR33602:SF1">
    <property type="entry name" value="REGULATORY PROTEIN RECX FAMILY PROTEIN"/>
    <property type="match status" value="1"/>
</dbReference>
<dbReference type="InterPro" id="IPR053924">
    <property type="entry name" value="RecX_HTH_2nd"/>
</dbReference>
<evidence type="ECO:0000313" key="10">
    <source>
        <dbReference type="Proteomes" id="UP001240483"/>
    </source>
</evidence>
<evidence type="ECO:0000256" key="4">
    <source>
        <dbReference type="ARBA" id="ARBA00022490"/>
    </source>
</evidence>
<gene>
    <name evidence="5" type="primary">recX</name>
    <name evidence="9" type="ORF">QP116_07745</name>
</gene>
<comment type="function">
    <text evidence="5">Modulates RecA activity.</text>
</comment>
<evidence type="ECO:0000259" key="7">
    <source>
        <dbReference type="Pfam" id="PF02631"/>
    </source>
</evidence>
<feature type="compositionally biased region" description="Basic and acidic residues" evidence="6">
    <location>
        <begin position="81"/>
        <end position="92"/>
    </location>
</feature>
<dbReference type="AlphaFoldDB" id="A0AAP4C7B7"/>
<evidence type="ECO:0000256" key="6">
    <source>
        <dbReference type="SAM" id="MobiDB-lite"/>
    </source>
</evidence>
<feature type="compositionally biased region" description="Basic and acidic residues" evidence="6">
    <location>
        <begin position="19"/>
        <end position="29"/>
    </location>
</feature>
<keyword evidence="4 5" id="KW-0963">Cytoplasm</keyword>
<sequence length="371" mass="41051">MSRIPDTSGDSGENPAGLSDEKLAERQRLQDLLGLVPASSLSQPSSDNASAKPSDANKPGRGSKRKTKQVSIQQLQRQLKALREQRREREHQPLTGAAAPAFGRTQSDENESGNTGAQVSDASVADAPVPEWLNTDAEVPEWMLGELPEDILELIKESESREGTSSEPGLRHDETNAARRHAASGNEDAESETSELTPELTTEQAERLCRETALRLLSTRARSRHEIEENLRGKELPGEAINHVMDRFEEVGLIDDEAFAQAWVESRNRSKGYASARLAQELRRKGIADEHIAAALEQLDGDDLRAQAENLALKRLGHNDLPPDRYGPDRKEREKVMRRIVSHLQRKGYTPGVCMAATRSAMERHDNGERG</sequence>
<feature type="compositionally biased region" description="Low complexity" evidence="6">
    <location>
        <begin position="194"/>
        <end position="203"/>
    </location>
</feature>
<dbReference type="HAMAP" id="MF_01114">
    <property type="entry name" value="RecX"/>
    <property type="match status" value="1"/>
</dbReference>
<dbReference type="InterPro" id="IPR003783">
    <property type="entry name" value="Regulatory_RecX"/>
</dbReference>
<comment type="similarity">
    <text evidence="2 5">Belongs to the RecX family.</text>
</comment>
<feature type="region of interest" description="Disordered" evidence="6">
    <location>
        <begin position="153"/>
        <end position="205"/>
    </location>
</feature>
<accession>A0AAP4C7B7</accession>